<gene>
    <name evidence="2" type="ORF">HYT38_00780</name>
    <name evidence="3" type="ORF">HYV66_00775</name>
</gene>
<evidence type="ECO:0000313" key="4">
    <source>
        <dbReference type="Proteomes" id="UP000709672"/>
    </source>
</evidence>
<evidence type="ECO:0000256" key="1">
    <source>
        <dbReference type="SAM" id="Phobius"/>
    </source>
</evidence>
<feature type="transmembrane region" description="Helical" evidence="1">
    <location>
        <begin position="157"/>
        <end position="173"/>
    </location>
</feature>
<dbReference type="EMBL" id="JACPHQ010000010">
    <property type="protein sequence ID" value="MBI2465749.1"/>
    <property type="molecule type" value="Genomic_DNA"/>
</dbReference>
<name>A0A932DSD2_9BACT</name>
<proteinExistence type="predicted"/>
<feature type="transmembrane region" description="Helical" evidence="1">
    <location>
        <begin position="82"/>
        <end position="106"/>
    </location>
</feature>
<dbReference type="Proteomes" id="UP000786662">
    <property type="component" value="Unassembled WGS sequence"/>
</dbReference>
<comment type="caution">
    <text evidence="3">The sequence shown here is derived from an EMBL/GenBank/DDBJ whole genome shotgun (WGS) entry which is preliminary data.</text>
</comment>
<dbReference type="EMBL" id="JACOYY010000027">
    <property type="protein sequence ID" value="MBI2052200.1"/>
    <property type="molecule type" value="Genomic_DNA"/>
</dbReference>
<accession>A0A932DSD2</accession>
<keyword evidence="1" id="KW-1133">Transmembrane helix</keyword>
<dbReference type="AlphaFoldDB" id="A0A932DSD2"/>
<dbReference type="Proteomes" id="UP000709672">
    <property type="component" value="Unassembled WGS sequence"/>
</dbReference>
<evidence type="ECO:0000313" key="3">
    <source>
        <dbReference type="EMBL" id="MBI2465749.1"/>
    </source>
</evidence>
<reference evidence="3" key="1">
    <citation type="submission" date="2020-07" db="EMBL/GenBank/DDBJ databases">
        <title>Huge and variable diversity of episymbiotic CPR bacteria and DPANN archaea in groundwater ecosystems.</title>
        <authorList>
            <person name="He C.Y."/>
            <person name="Keren R."/>
            <person name="Whittaker M."/>
            <person name="Farag I.F."/>
            <person name="Doudna J."/>
            <person name="Cate J.H.D."/>
            <person name="Banfield J.F."/>
        </authorList>
    </citation>
    <scope>NUCLEOTIDE SEQUENCE</scope>
    <source>
        <strain evidence="2">NC_groundwater_191_Ag_S-0.1um_45_8</strain>
        <strain evidence="3">NC_groundwater_418_Ag_B-0.1um_45_10</strain>
    </source>
</reference>
<keyword evidence="1" id="KW-0472">Membrane</keyword>
<feature type="transmembrane region" description="Helical" evidence="1">
    <location>
        <begin position="53"/>
        <end position="70"/>
    </location>
</feature>
<organism evidence="3 4">
    <name type="scientific">Candidatus Sungiibacteriota bacterium</name>
    <dbReference type="NCBI Taxonomy" id="2750080"/>
    <lineage>
        <taxon>Bacteria</taxon>
        <taxon>Candidatus Sungiibacteriota</taxon>
    </lineage>
</organism>
<sequence>MATVLNKIIDLARFVNLKIDLMLAGAQKTDTLFIAAFIGVAVLMSLVLKRRKIILLSVAVYVVTALYQAVPLEWALNFGNNVWIFLGATATVFWLLRSTIASGIYGGAGGDYAGRIKLVLLSFITLGFMVSSALNFVTDVDILSRIDLVNRLFSGGLSRTVWAILPLAGFLFLRK</sequence>
<feature type="transmembrane region" description="Helical" evidence="1">
    <location>
        <begin position="118"/>
        <end position="137"/>
    </location>
</feature>
<protein>
    <submittedName>
        <fullName evidence="3">Uncharacterized protein</fullName>
    </submittedName>
</protein>
<evidence type="ECO:0000313" key="2">
    <source>
        <dbReference type="EMBL" id="MBI2052200.1"/>
    </source>
</evidence>
<keyword evidence="1" id="KW-0812">Transmembrane</keyword>
<feature type="transmembrane region" description="Helical" evidence="1">
    <location>
        <begin position="31"/>
        <end position="48"/>
    </location>
</feature>